<protein>
    <submittedName>
        <fullName evidence="1">Type VII secretion system-associated protein</fullName>
    </submittedName>
</protein>
<proteinExistence type="predicted"/>
<dbReference type="RefSeq" id="WP_263252850.1">
    <property type="nucleotide sequence ID" value="NZ_BAABLT010000001.1"/>
</dbReference>
<gene>
    <name evidence="1" type="ORF">ACFQ16_06495</name>
</gene>
<dbReference type="NCBIfam" id="NF033532">
    <property type="entry name" value="lone7para_assoc"/>
    <property type="match status" value="1"/>
</dbReference>
<organism evidence="1 2">
    <name type="scientific">Saccharopolyspora rosea</name>
    <dbReference type="NCBI Taxonomy" id="524884"/>
    <lineage>
        <taxon>Bacteria</taxon>
        <taxon>Bacillati</taxon>
        <taxon>Actinomycetota</taxon>
        <taxon>Actinomycetes</taxon>
        <taxon>Pseudonocardiales</taxon>
        <taxon>Pseudonocardiaceae</taxon>
        <taxon>Saccharopolyspora</taxon>
    </lineage>
</organism>
<dbReference type="InterPro" id="IPR047659">
    <property type="entry name" value="T7SS_assoc"/>
</dbReference>
<keyword evidence="2" id="KW-1185">Reference proteome</keyword>
<name>A0ABW3FN33_9PSEU</name>
<evidence type="ECO:0000313" key="1">
    <source>
        <dbReference type="EMBL" id="MFD0919384.1"/>
    </source>
</evidence>
<accession>A0ABW3FN33</accession>
<dbReference type="EMBL" id="JBHTIW010000003">
    <property type="protein sequence ID" value="MFD0919384.1"/>
    <property type="molecule type" value="Genomic_DNA"/>
</dbReference>
<comment type="caution">
    <text evidence="1">The sequence shown here is derived from an EMBL/GenBank/DDBJ whole genome shotgun (WGS) entry which is preliminary data.</text>
</comment>
<sequence>MEATASGNRWFLMIDPAWRPADEDDEPPPEAVVGGWYLDSEGIAGRFHPNPDYEPSRPGLPTDPMDAVLQLALRGEIAGEEALRTADDVELSIALHADGAAVVAPAPDGVPSVLVTTAPVHRERVDVDDWATTTVDELAEALPDEGVDVLFNPGAPASMRIETAALKRYAAQPVQDGPQDESAD</sequence>
<reference evidence="2" key="1">
    <citation type="journal article" date="2019" name="Int. J. Syst. Evol. Microbiol.">
        <title>The Global Catalogue of Microorganisms (GCM) 10K type strain sequencing project: providing services to taxonomists for standard genome sequencing and annotation.</title>
        <authorList>
            <consortium name="The Broad Institute Genomics Platform"/>
            <consortium name="The Broad Institute Genome Sequencing Center for Infectious Disease"/>
            <person name="Wu L."/>
            <person name="Ma J."/>
        </authorList>
    </citation>
    <scope>NUCLEOTIDE SEQUENCE [LARGE SCALE GENOMIC DNA]</scope>
    <source>
        <strain evidence="2">CCUG 56401</strain>
    </source>
</reference>
<evidence type="ECO:0000313" key="2">
    <source>
        <dbReference type="Proteomes" id="UP001597018"/>
    </source>
</evidence>
<dbReference type="Proteomes" id="UP001597018">
    <property type="component" value="Unassembled WGS sequence"/>
</dbReference>